<reference evidence="1" key="1">
    <citation type="journal article" date="2014" name="Int. J. Syst. Evol. Microbiol.">
        <title>Complete genome sequence of Corynebacterium casei LMG S-19264T (=DSM 44701T), isolated from a smear-ripened cheese.</title>
        <authorList>
            <consortium name="US DOE Joint Genome Institute (JGI-PGF)"/>
            <person name="Walter F."/>
            <person name="Albersmeier A."/>
            <person name="Kalinowski J."/>
            <person name="Ruckert C."/>
        </authorList>
    </citation>
    <scope>NUCLEOTIDE SEQUENCE</scope>
    <source>
        <strain evidence="1">KCTC 23430</strain>
    </source>
</reference>
<dbReference type="EMBL" id="BMYM01000002">
    <property type="protein sequence ID" value="GHD34753.1"/>
    <property type="molecule type" value="Genomic_DNA"/>
</dbReference>
<dbReference type="RefSeq" id="WP_189477745.1">
    <property type="nucleotide sequence ID" value="NZ_BMYM01000002.1"/>
</dbReference>
<accession>A0A918XJG2</accession>
<gene>
    <name evidence="1" type="ORF">GCM10007053_20880</name>
</gene>
<protein>
    <submittedName>
        <fullName evidence="1">Uncharacterized protein</fullName>
    </submittedName>
</protein>
<evidence type="ECO:0000313" key="1">
    <source>
        <dbReference type="EMBL" id="GHD34753.1"/>
    </source>
</evidence>
<name>A0A918XJG2_9GAMM</name>
<organism evidence="1 2">
    <name type="scientific">Parahalioglobus pacificus</name>
    <dbReference type="NCBI Taxonomy" id="930806"/>
    <lineage>
        <taxon>Bacteria</taxon>
        <taxon>Pseudomonadati</taxon>
        <taxon>Pseudomonadota</taxon>
        <taxon>Gammaproteobacteria</taxon>
        <taxon>Cellvibrionales</taxon>
        <taxon>Halieaceae</taxon>
        <taxon>Parahalioglobus</taxon>
    </lineage>
</organism>
<dbReference type="Proteomes" id="UP000644693">
    <property type="component" value="Unassembled WGS sequence"/>
</dbReference>
<keyword evidence="2" id="KW-1185">Reference proteome</keyword>
<comment type="caution">
    <text evidence="1">The sequence shown here is derived from an EMBL/GenBank/DDBJ whole genome shotgun (WGS) entry which is preliminary data.</text>
</comment>
<dbReference type="AlphaFoldDB" id="A0A918XJG2"/>
<evidence type="ECO:0000313" key="2">
    <source>
        <dbReference type="Proteomes" id="UP000644693"/>
    </source>
</evidence>
<reference evidence="1" key="2">
    <citation type="submission" date="2020-09" db="EMBL/GenBank/DDBJ databases">
        <authorList>
            <person name="Sun Q."/>
            <person name="Kim S."/>
        </authorList>
    </citation>
    <scope>NUCLEOTIDE SEQUENCE</scope>
    <source>
        <strain evidence="1">KCTC 23430</strain>
    </source>
</reference>
<sequence>MSDPSQNSARERAQKSVHDYAVEYQDLHLEELEPCLGFSARLNLLWDLAGAALPQTDGRVLSLLAINHDWKESDVRDWLQRDVVPPPVELRNMVRFLVHQLPDQQDVRRWEAFLIYGAPIVSSPVDQMMYREDEMRRNIATMIFAQITDKYQIPPSAYDADRVYQRCLALMHKFNIYELKDFQPGHLEPFRNYLFPSD</sequence>
<proteinExistence type="predicted"/>